<evidence type="ECO:0000313" key="2">
    <source>
        <dbReference type="EMBL" id="CRL01441.1"/>
    </source>
</evidence>
<dbReference type="AlphaFoldDB" id="A0A1J1ISD5"/>
<gene>
    <name evidence="2" type="ORF">CLUMA_CG014523</name>
</gene>
<name>A0A1J1ISD5_9DIPT</name>
<dbReference type="Proteomes" id="UP000183832">
    <property type="component" value="Unassembled WGS sequence"/>
</dbReference>
<evidence type="ECO:0000256" key="1">
    <source>
        <dbReference type="SAM" id="SignalP"/>
    </source>
</evidence>
<reference evidence="2 3" key="1">
    <citation type="submission" date="2015-04" db="EMBL/GenBank/DDBJ databases">
        <authorList>
            <person name="Syromyatnikov M.Y."/>
            <person name="Popov V.N."/>
        </authorList>
    </citation>
    <scope>NUCLEOTIDE SEQUENCE [LARGE SCALE GENOMIC DNA]</scope>
</reference>
<keyword evidence="1" id="KW-0732">Signal</keyword>
<accession>A0A1J1ISD5</accession>
<feature type="chain" id="PRO_5012317405" evidence="1">
    <location>
        <begin position="24"/>
        <end position="96"/>
    </location>
</feature>
<organism evidence="2 3">
    <name type="scientific">Clunio marinus</name>
    <dbReference type="NCBI Taxonomy" id="568069"/>
    <lineage>
        <taxon>Eukaryota</taxon>
        <taxon>Metazoa</taxon>
        <taxon>Ecdysozoa</taxon>
        <taxon>Arthropoda</taxon>
        <taxon>Hexapoda</taxon>
        <taxon>Insecta</taxon>
        <taxon>Pterygota</taxon>
        <taxon>Neoptera</taxon>
        <taxon>Endopterygota</taxon>
        <taxon>Diptera</taxon>
        <taxon>Nematocera</taxon>
        <taxon>Chironomoidea</taxon>
        <taxon>Chironomidae</taxon>
        <taxon>Clunio</taxon>
    </lineage>
</organism>
<feature type="signal peptide" evidence="1">
    <location>
        <begin position="1"/>
        <end position="23"/>
    </location>
</feature>
<protein>
    <submittedName>
        <fullName evidence="2">CLUMA_CG014523, isoform A</fullName>
    </submittedName>
</protein>
<keyword evidence="3" id="KW-1185">Reference proteome</keyword>
<sequence length="96" mass="11675">MYKWHWNVIIAFHFLINRMMLKASKETKQELKESKYRSSVWCLIIHLKSLKARNERNRLKMRPRMSVDVINFESGSAFEKVKRLELVFVEKKTRFA</sequence>
<evidence type="ECO:0000313" key="3">
    <source>
        <dbReference type="Proteomes" id="UP000183832"/>
    </source>
</evidence>
<dbReference type="EMBL" id="CVRI01000055">
    <property type="protein sequence ID" value="CRL01441.1"/>
    <property type="molecule type" value="Genomic_DNA"/>
</dbReference>
<proteinExistence type="predicted"/>